<dbReference type="Gene3D" id="3.40.50.1820">
    <property type="entry name" value="alpha/beta hydrolase"/>
    <property type="match status" value="1"/>
</dbReference>
<dbReference type="OrthoDB" id="408373at2759"/>
<protein>
    <submittedName>
        <fullName evidence="2">Alpha/beta-hydrolase</fullName>
    </submittedName>
</protein>
<evidence type="ECO:0000313" key="2">
    <source>
        <dbReference type="EMBL" id="PWY90614.1"/>
    </source>
</evidence>
<keyword evidence="2" id="KW-0378">Hydrolase</keyword>
<reference evidence="2 3" key="1">
    <citation type="submission" date="2016-12" db="EMBL/GenBank/DDBJ databases">
        <title>The genomes of Aspergillus section Nigri reveals drivers in fungal speciation.</title>
        <authorList>
            <consortium name="DOE Joint Genome Institute"/>
            <person name="Vesth T.C."/>
            <person name="Nybo J."/>
            <person name="Theobald S."/>
            <person name="Brandl J."/>
            <person name="Frisvad J.C."/>
            <person name="Nielsen K.F."/>
            <person name="Lyhne E.K."/>
            <person name="Kogle M.E."/>
            <person name="Kuo A."/>
            <person name="Riley R."/>
            <person name="Clum A."/>
            <person name="Nolan M."/>
            <person name="Lipzen A."/>
            <person name="Salamov A."/>
            <person name="Henrissat B."/>
            <person name="Wiebenga A."/>
            <person name="De Vries R.P."/>
            <person name="Grigoriev I.V."/>
            <person name="Mortensen U.H."/>
            <person name="Andersen M.R."/>
            <person name="Baker S.E."/>
        </authorList>
    </citation>
    <scope>NUCLEOTIDE SEQUENCE [LARGE SCALE GENOMIC DNA]</scope>
    <source>
        <strain evidence="2 3">CBS 115572</strain>
    </source>
</reference>
<dbReference type="Proteomes" id="UP000246702">
    <property type="component" value="Unassembled WGS sequence"/>
</dbReference>
<sequence>MAPTNPAILIIPGGWHVPASYSKLTDLLKSSGYDVHVPALPSMNGVRPPTADLEADTGLFREYTLNLANAGRSIIVIVHSYSGQVATNGLAGLGADTRAQQGLSGGVVHILSLCAFLLREGLGMVDVVKHFDQEDLIPLAYDFDEDQTVLDRYPELRFINPDSNDSKEEVEKYLGTLKRWNGKCMYQTLTTERAAWRDIPITYVYTLRDVTIPTEYQKWMVETMQKEGAKIETVELNSGHSPVFSKPKEVAEIVDTLVARYSKE</sequence>
<proteinExistence type="predicted"/>
<dbReference type="GeneID" id="37113603"/>
<dbReference type="PANTHER" id="PTHR37017:SF10">
    <property type="entry name" value="AB HYDROLASE-1 DOMAIN-CONTAINING PROTEIN"/>
    <property type="match status" value="1"/>
</dbReference>
<accession>A0A317WW26</accession>
<dbReference type="GO" id="GO:0016787">
    <property type="term" value="F:hydrolase activity"/>
    <property type="evidence" value="ECO:0007669"/>
    <property type="project" value="UniProtKB-KW"/>
</dbReference>
<name>A0A317WW26_9EURO</name>
<gene>
    <name evidence="2" type="ORF">BO94DRAFT_534100</name>
</gene>
<dbReference type="InterPro" id="IPR052897">
    <property type="entry name" value="Sec-Metab_Biosynth_Hydrolase"/>
</dbReference>
<comment type="caution">
    <text evidence="2">The sequence shown here is derived from an EMBL/GenBank/DDBJ whole genome shotgun (WGS) entry which is preliminary data.</text>
</comment>
<evidence type="ECO:0000313" key="3">
    <source>
        <dbReference type="Proteomes" id="UP000246702"/>
    </source>
</evidence>
<dbReference type="Pfam" id="PF12697">
    <property type="entry name" value="Abhydrolase_6"/>
    <property type="match status" value="1"/>
</dbReference>
<dbReference type="InterPro" id="IPR000073">
    <property type="entry name" value="AB_hydrolase_1"/>
</dbReference>
<dbReference type="STRING" id="1450535.A0A317WW26"/>
<dbReference type="EMBL" id="MSFK01000010">
    <property type="protein sequence ID" value="PWY90614.1"/>
    <property type="molecule type" value="Genomic_DNA"/>
</dbReference>
<dbReference type="AlphaFoldDB" id="A0A317WW26"/>
<dbReference type="InterPro" id="IPR029058">
    <property type="entry name" value="AB_hydrolase_fold"/>
</dbReference>
<organism evidence="2 3">
    <name type="scientific">Aspergillus sclerotioniger CBS 115572</name>
    <dbReference type="NCBI Taxonomy" id="1450535"/>
    <lineage>
        <taxon>Eukaryota</taxon>
        <taxon>Fungi</taxon>
        <taxon>Dikarya</taxon>
        <taxon>Ascomycota</taxon>
        <taxon>Pezizomycotina</taxon>
        <taxon>Eurotiomycetes</taxon>
        <taxon>Eurotiomycetidae</taxon>
        <taxon>Eurotiales</taxon>
        <taxon>Aspergillaceae</taxon>
        <taxon>Aspergillus</taxon>
        <taxon>Aspergillus subgen. Circumdati</taxon>
    </lineage>
</organism>
<keyword evidence="3" id="KW-1185">Reference proteome</keyword>
<dbReference type="PANTHER" id="PTHR37017">
    <property type="entry name" value="AB HYDROLASE-1 DOMAIN-CONTAINING PROTEIN-RELATED"/>
    <property type="match status" value="1"/>
</dbReference>
<dbReference type="RefSeq" id="XP_025468992.1">
    <property type="nucleotide sequence ID" value="XM_025611460.1"/>
</dbReference>
<dbReference type="SUPFAM" id="SSF53474">
    <property type="entry name" value="alpha/beta-Hydrolases"/>
    <property type="match status" value="1"/>
</dbReference>
<evidence type="ECO:0000259" key="1">
    <source>
        <dbReference type="Pfam" id="PF12697"/>
    </source>
</evidence>
<feature type="domain" description="AB hydrolase-1" evidence="1">
    <location>
        <begin position="8"/>
        <end position="252"/>
    </location>
</feature>